<dbReference type="STRING" id="1381753.V2YKV1"/>
<evidence type="ECO:0000313" key="4">
    <source>
        <dbReference type="Proteomes" id="UP000017559"/>
    </source>
</evidence>
<proteinExistence type="predicted"/>
<keyword evidence="1" id="KW-0812">Transmembrane</keyword>
<dbReference type="AlphaFoldDB" id="V2YKV1"/>
<organism evidence="3 4">
    <name type="scientific">Moniliophthora roreri (strain MCA 2997)</name>
    <name type="common">Cocoa frosty pod rot fungus</name>
    <name type="synonym">Crinipellis roreri</name>
    <dbReference type="NCBI Taxonomy" id="1381753"/>
    <lineage>
        <taxon>Eukaryota</taxon>
        <taxon>Fungi</taxon>
        <taxon>Dikarya</taxon>
        <taxon>Basidiomycota</taxon>
        <taxon>Agaricomycotina</taxon>
        <taxon>Agaricomycetes</taxon>
        <taxon>Agaricomycetidae</taxon>
        <taxon>Agaricales</taxon>
        <taxon>Marasmiineae</taxon>
        <taxon>Marasmiaceae</taxon>
        <taxon>Moniliophthora</taxon>
    </lineage>
</organism>
<evidence type="ECO:0000256" key="1">
    <source>
        <dbReference type="SAM" id="Phobius"/>
    </source>
</evidence>
<dbReference type="OrthoDB" id="2681808at2759"/>
<feature type="transmembrane region" description="Helical" evidence="1">
    <location>
        <begin position="58"/>
        <end position="82"/>
    </location>
</feature>
<feature type="domain" description="DUF6534" evidence="2">
    <location>
        <begin position="178"/>
        <end position="232"/>
    </location>
</feature>
<dbReference type="PANTHER" id="PTHR40465:SF1">
    <property type="entry name" value="DUF6534 DOMAIN-CONTAINING PROTEIN"/>
    <property type="match status" value="1"/>
</dbReference>
<dbReference type="Proteomes" id="UP000017559">
    <property type="component" value="Unassembled WGS sequence"/>
</dbReference>
<feature type="transmembrane region" description="Helical" evidence="1">
    <location>
        <begin position="94"/>
        <end position="119"/>
    </location>
</feature>
<keyword evidence="4" id="KW-1185">Reference proteome</keyword>
<dbReference type="InterPro" id="IPR045339">
    <property type="entry name" value="DUF6534"/>
</dbReference>
<feature type="transmembrane region" description="Helical" evidence="1">
    <location>
        <begin position="171"/>
        <end position="194"/>
    </location>
</feature>
<dbReference type="EMBL" id="AWSO01000293">
    <property type="protein sequence ID" value="ESK92319.1"/>
    <property type="molecule type" value="Genomic_DNA"/>
</dbReference>
<dbReference type="HOGENOM" id="CLU_046025_2_1_1"/>
<sequence>MPFISNGVEEVAESASIAYFIGPIFIGNILNWMLMGTLVVQAYSYYQRFAKDRIIIRALVAVLFVLDIIQTVILTDCAWFFMVREWGQAKNLGTLPWSAVMIPCLSGVVAAMVQTFYAWRIWILSRTRVTKALAIIIILIAIAQCLAGIITSGELFRNSDQENLGRLHPGFSFWSAGSSAADILITGCMTYLLYTAKRQTSWGASETMLTRLINNTIQTGLLTVVCACIQTFLFEDYTSRGKNTCLHSRKTILKQLDVNPQSSETKIGNHATRLESAS</sequence>
<accession>V2YKV1</accession>
<protein>
    <recommendedName>
        <fullName evidence="2">DUF6534 domain-containing protein</fullName>
    </recommendedName>
</protein>
<dbReference type="PANTHER" id="PTHR40465">
    <property type="entry name" value="CHROMOSOME 1, WHOLE GENOME SHOTGUN SEQUENCE"/>
    <property type="match status" value="1"/>
</dbReference>
<evidence type="ECO:0000313" key="3">
    <source>
        <dbReference type="EMBL" id="ESK92319.1"/>
    </source>
</evidence>
<dbReference type="KEGG" id="mrr:Moror_4604"/>
<feature type="transmembrane region" description="Helical" evidence="1">
    <location>
        <begin position="20"/>
        <end position="46"/>
    </location>
</feature>
<evidence type="ECO:0000259" key="2">
    <source>
        <dbReference type="Pfam" id="PF20152"/>
    </source>
</evidence>
<keyword evidence="1" id="KW-1133">Transmembrane helix</keyword>
<reference evidence="3 4" key="1">
    <citation type="journal article" date="2014" name="BMC Genomics">
        <title>Genome and secretome analysis of the hemibiotrophic fungal pathogen, Moniliophthora roreri, which causes frosty pod rot disease of cacao: mechanisms of the biotrophic and necrotrophic phases.</title>
        <authorList>
            <person name="Meinhardt L.W."/>
            <person name="Costa G.G.L."/>
            <person name="Thomazella D.P.T."/>
            <person name="Teixeira P.J.P.L."/>
            <person name="Carazzolle M.F."/>
            <person name="Schuster S.C."/>
            <person name="Carlson J.E."/>
            <person name="Guiltinan M.J."/>
            <person name="Mieczkowski P."/>
            <person name="Farmer A."/>
            <person name="Ramaraj T."/>
            <person name="Crozier J."/>
            <person name="Davis R.E."/>
            <person name="Shao J."/>
            <person name="Melnick R.L."/>
            <person name="Pereira G.A.G."/>
            <person name="Bailey B.A."/>
        </authorList>
    </citation>
    <scope>NUCLEOTIDE SEQUENCE [LARGE SCALE GENOMIC DNA]</scope>
    <source>
        <strain evidence="3 4">MCA 2997</strain>
    </source>
</reference>
<gene>
    <name evidence="3" type="ORF">Moror_4604</name>
</gene>
<comment type="caution">
    <text evidence="3">The sequence shown here is derived from an EMBL/GenBank/DDBJ whole genome shotgun (WGS) entry which is preliminary data.</text>
</comment>
<dbReference type="Pfam" id="PF20152">
    <property type="entry name" value="DUF6534"/>
    <property type="match status" value="1"/>
</dbReference>
<name>V2YKV1_MONRO</name>
<keyword evidence="1" id="KW-0472">Membrane</keyword>
<feature type="transmembrane region" description="Helical" evidence="1">
    <location>
        <begin position="131"/>
        <end position="151"/>
    </location>
</feature>